<dbReference type="Gene3D" id="3.30.530.20">
    <property type="match status" value="1"/>
</dbReference>
<proteinExistence type="inferred from homology"/>
<dbReference type="HOGENOM" id="CLU_108923_6_1_5"/>
<feature type="domain" description="Activator of Hsp90 ATPase homologue 1/2-like C-terminal" evidence="2">
    <location>
        <begin position="22"/>
        <end position="158"/>
    </location>
</feature>
<dbReference type="STRING" id="1082931.KKY_13"/>
<name>G4RFP7_PELHB</name>
<dbReference type="KEGG" id="phl:KKY_13"/>
<evidence type="ECO:0000259" key="2">
    <source>
        <dbReference type="Pfam" id="PF08327"/>
    </source>
</evidence>
<dbReference type="GO" id="GO:0016740">
    <property type="term" value="F:transferase activity"/>
    <property type="evidence" value="ECO:0007669"/>
    <property type="project" value="UniProtKB-KW"/>
</dbReference>
<dbReference type="Pfam" id="PF08327">
    <property type="entry name" value="AHSA1"/>
    <property type="match status" value="1"/>
</dbReference>
<sequence length="165" mass="18771">MNDTVIDLPDDKPIITFTRTFKAPRALVWKAYTEREHVARWWGPRSIGPVEILEHDFRPGGSWRYVQDVRDAGQVTFFGRFIEIDAPESYVNTFGFEGPFGSTEGNEGRETQRFEDLGEITRYTGTSHFDDFASRDAVAASGMESGAREQIEQFANYVAEMEKGD</sequence>
<keyword evidence="3" id="KW-0808">Transferase</keyword>
<evidence type="ECO:0000313" key="3">
    <source>
        <dbReference type="EMBL" id="AEQ50061.1"/>
    </source>
</evidence>
<comment type="similarity">
    <text evidence="1">Belongs to the AHA1 family.</text>
</comment>
<dbReference type="InterPro" id="IPR013538">
    <property type="entry name" value="ASHA1/2-like_C"/>
</dbReference>
<keyword evidence="3" id="KW-0812">Transmembrane</keyword>
<dbReference type="SUPFAM" id="SSF55961">
    <property type="entry name" value="Bet v1-like"/>
    <property type="match status" value="1"/>
</dbReference>
<dbReference type="RefSeq" id="WP_014129212.1">
    <property type="nucleotide sequence ID" value="NC_016078.1"/>
</dbReference>
<keyword evidence="4" id="KW-1185">Reference proteome</keyword>
<dbReference type="InterPro" id="IPR023393">
    <property type="entry name" value="START-like_dom_sf"/>
</dbReference>
<dbReference type="PATRIC" id="fig|1082931.4.peg.13"/>
<keyword evidence="3" id="KW-0472">Membrane</keyword>
<organism evidence="3 4">
    <name type="scientific">Pelagibacterium halotolerans (strain DSM 22347 / JCM 15775 / CGMCC 1.7692 / B2)</name>
    <dbReference type="NCBI Taxonomy" id="1082931"/>
    <lineage>
        <taxon>Bacteria</taxon>
        <taxon>Pseudomonadati</taxon>
        <taxon>Pseudomonadota</taxon>
        <taxon>Alphaproteobacteria</taxon>
        <taxon>Hyphomicrobiales</taxon>
        <taxon>Devosiaceae</taxon>
        <taxon>Pelagibacterium</taxon>
    </lineage>
</organism>
<gene>
    <name evidence="3" type="ordered locus">KKY_13</name>
</gene>
<dbReference type="Proteomes" id="UP000008850">
    <property type="component" value="Chromosome"/>
</dbReference>
<dbReference type="EMBL" id="CP003075">
    <property type="protein sequence ID" value="AEQ50061.1"/>
    <property type="molecule type" value="Genomic_DNA"/>
</dbReference>
<accession>G4RFP7</accession>
<evidence type="ECO:0000313" key="4">
    <source>
        <dbReference type="Proteomes" id="UP000008850"/>
    </source>
</evidence>
<dbReference type="AlphaFoldDB" id="G4RFP7"/>
<reference evidence="3 4" key="1">
    <citation type="journal article" date="2012" name="J. Bacteriol.">
        <title>Complete genome sequence of Pelagibacterium halotolerans B2T.</title>
        <authorList>
            <person name="Huo Y.Y."/>
            <person name="Cheng H."/>
            <person name="Han X.F."/>
            <person name="Jiang X.W."/>
            <person name="Sun C."/>
            <person name="Zhang X.Q."/>
            <person name="Zhu X.F."/>
            <person name="Liu Y.F."/>
            <person name="Li P.F."/>
            <person name="Ni P.X."/>
            <person name="Wu M."/>
        </authorList>
    </citation>
    <scope>NUCLEOTIDE SEQUENCE [LARGE SCALE GENOMIC DNA]</scope>
    <source>
        <strain evidence="4">DSM 22347 / JCM 15775 / CGMCC 1.7692 / B2</strain>
    </source>
</reference>
<dbReference type="eggNOG" id="COG3832">
    <property type="taxonomic scope" value="Bacteria"/>
</dbReference>
<protein>
    <submittedName>
        <fullName evidence="3">Putative glutathione S-transferase-related transmembrane protein</fullName>
    </submittedName>
</protein>
<evidence type="ECO:0000256" key="1">
    <source>
        <dbReference type="ARBA" id="ARBA00006817"/>
    </source>
</evidence>